<evidence type="ECO:0008006" key="3">
    <source>
        <dbReference type="Google" id="ProtNLM"/>
    </source>
</evidence>
<evidence type="ECO:0000313" key="2">
    <source>
        <dbReference type="Proteomes" id="UP001189429"/>
    </source>
</evidence>
<gene>
    <name evidence="1" type="ORF">PCOR1329_LOCUS76632</name>
</gene>
<evidence type="ECO:0000313" key="1">
    <source>
        <dbReference type="EMBL" id="CAK0898998.1"/>
    </source>
</evidence>
<comment type="caution">
    <text evidence="1">The sequence shown here is derived from an EMBL/GenBank/DDBJ whole genome shotgun (WGS) entry which is preliminary data.</text>
</comment>
<sequence length="1039" mass="113221">AEGAAEGAAAARPPAARRLQLPEEALVEGGTDAWQYMHAQYRFDLFRQSMRRDGKGEAWLSFESGLPFITLKGSAQSPRFGNGSIAISLDTEKQVMYTRTTLENLHEAECVKYLFPKPSDNEARMKVLRARRKQVSDWERQWEEGGQTTGATIQWTKSYELDFVMDGDQVQAFSLSRAAGGNGERVVVKQVRLETAETAATVPDDARGNFADPHGTCRLEEKVKHPLAHVELVAPHQKSSALNDLLLVLAAVAEQGHPVCRSGCGEEDWSALFVTLSMITVPGDISVMIEEPSLEVLEALGSLSFDYTATVFNQGEQRTSDGSVRLNFTGPHGRAFRMRGEANHTKVGPLTLDVIARGPSGHIYANVDLSLQHAHQCVQYDYPVLTESSQEMLQDLATRPLNFFTIAELDGEDCGIFVAQLARGDWIHLWVDMEAERPHSVLRSEVHREGSLLRRTEVLRWHTDDVEFTTVPPKEWACTENPEASSGETQLAHLGLRQVHKKSIQLQDTLYALRNLSRGFAILEVLGLPGDVAIMVEEPTVSDSAEWRRVAFEYSAALSQHSGGDPSTEVPATYSFDGSFAADVEAGKFWINLHSPDLDPSAPNVSVLVEPGMLSVHMQDATDSRCLRFQVPNENLASPWSAPIFASVEDLGQMACNRFLIRSVTGGTDVDFWYSKESRSVCQMGVLSTQSGQADIGAVFTVTKWHRSEPSERLPASRWEVPKDWNCQDAGQSGSDWALITPQQDVPREGAPADRRGPVEALLPAGSAISTLALACGAVGALPTAAAAALSRLAIRPPQGGTAGRPEPAAPPKGVFDQDLAHFSFSFATSTSGVEGASSEGRVFVDLARRRLLVLGHASMPSAGMDKVVSFFDYQGDNGWAYTMNQGKGFDICFSLRVTRSAFKLDNPFALRFSEGGCVEHGTPKGARRCTTSLGSAKADPTDKVVDILISDSQALMGVTFKNLGKGITSQLTITGWSTEPADERITGDRSQWTCRSWEVLEVVPEQLAAWEMLQIFLGPEAMEPGGGAGAADRRLLSV</sequence>
<name>A0ABN9XGZ5_9DINO</name>
<accession>A0ABN9XGZ5</accession>
<organism evidence="1 2">
    <name type="scientific">Prorocentrum cordatum</name>
    <dbReference type="NCBI Taxonomy" id="2364126"/>
    <lineage>
        <taxon>Eukaryota</taxon>
        <taxon>Sar</taxon>
        <taxon>Alveolata</taxon>
        <taxon>Dinophyceae</taxon>
        <taxon>Prorocentrales</taxon>
        <taxon>Prorocentraceae</taxon>
        <taxon>Prorocentrum</taxon>
    </lineage>
</organism>
<proteinExistence type="predicted"/>
<dbReference type="EMBL" id="CAUYUJ010020533">
    <property type="protein sequence ID" value="CAK0898998.1"/>
    <property type="molecule type" value="Genomic_DNA"/>
</dbReference>
<keyword evidence="2" id="KW-1185">Reference proteome</keyword>
<feature type="non-terminal residue" evidence="1">
    <location>
        <position position="1"/>
    </location>
</feature>
<dbReference type="Proteomes" id="UP001189429">
    <property type="component" value="Unassembled WGS sequence"/>
</dbReference>
<reference evidence="1" key="1">
    <citation type="submission" date="2023-10" db="EMBL/GenBank/DDBJ databases">
        <authorList>
            <person name="Chen Y."/>
            <person name="Shah S."/>
            <person name="Dougan E. K."/>
            <person name="Thang M."/>
            <person name="Chan C."/>
        </authorList>
    </citation>
    <scope>NUCLEOTIDE SEQUENCE [LARGE SCALE GENOMIC DNA]</scope>
</reference>
<protein>
    <recommendedName>
        <fullName evidence="3">Beta-mannosidase</fullName>
    </recommendedName>
</protein>